<comment type="caution">
    <text evidence="2">The sequence shown here is derived from an EMBL/GenBank/DDBJ whole genome shotgun (WGS) entry which is preliminary data.</text>
</comment>
<evidence type="ECO:0000313" key="3">
    <source>
        <dbReference type="Proteomes" id="UP000825729"/>
    </source>
</evidence>
<dbReference type="PANTHER" id="PTHR23024:SF113">
    <property type="entry name" value="CARBOXYLESTERASE 8-RELATED"/>
    <property type="match status" value="1"/>
</dbReference>
<gene>
    <name evidence="2" type="ORF">H6P81_004726</name>
</gene>
<keyword evidence="3" id="KW-1185">Reference proteome</keyword>
<evidence type="ECO:0000259" key="1">
    <source>
        <dbReference type="Pfam" id="PF07859"/>
    </source>
</evidence>
<dbReference type="InterPro" id="IPR029058">
    <property type="entry name" value="AB_hydrolase_fold"/>
</dbReference>
<dbReference type="Gene3D" id="3.40.50.1820">
    <property type="entry name" value="alpha/beta hydrolase"/>
    <property type="match status" value="1"/>
</dbReference>
<dbReference type="Pfam" id="PF07859">
    <property type="entry name" value="Abhydrolase_3"/>
    <property type="match status" value="1"/>
</dbReference>
<accession>A0AAV7ESJ6</accession>
<dbReference type="Proteomes" id="UP000825729">
    <property type="component" value="Unassembled WGS sequence"/>
</dbReference>
<dbReference type="AlphaFoldDB" id="A0AAV7ESJ6"/>
<evidence type="ECO:0000313" key="2">
    <source>
        <dbReference type="EMBL" id="KAG9451822.1"/>
    </source>
</evidence>
<proteinExistence type="predicted"/>
<protein>
    <recommendedName>
        <fullName evidence="1">Alpha/beta hydrolase fold-3 domain-containing protein</fullName>
    </recommendedName>
</protein>
<dbReference type="InterPro" id="IPR050466">
    <property type="entry name" value="Carboxylest/Gibb_receptor"/>
</dbReference>
<dbReference type="PANTHER" id="PTHR23024">
    <property type="entry name" value="ARYLACETAMIDE DEACETYLASE"/>
    <property type="match status" value="1"/>
</dbReference>
<feature type="domain" description="Alpha/beta hydrolase fold-3" evidence="1">
    <location>
        <begin position="104"/>
        <end position="310"/>
    </location>
</feature>
<name>A0AAV7ESJ6_ARIFI</name>
<organism evidence="2 3">
    <name type="scientific">Aristolochia fimbriata</name>
    <name type="common">White veined hardy Dutchman's pipe vine</name>
    <dbReference type="NCBI Taxonomy" id="158543"/>
    <lineage>
        <taxon>Eukaryota</taxon>
        <taxon>Viridiplantae</taxon>
        <taxon>Streptophyta</taxon>
        <taxon>Embryophyta</taxon>
        <taxon>Tracheophyta</taxon>
        <taxon>Spermatophyta</taxon>
        <taxon>Magnoliopsida</taxon>
        <taxon>Magnoliidae</taxon>
        <taxon>Piperales</taxon>
        <taxon>Aristolochiaceae</taxon>
        <taxon>Aristolochia</taxon>
    </lineage>
</organism>
<sequence length="348" mass="38894">MEIEQREEEEEERTQRAFEHVVEPVIDPYAAMNIVRNADGSLTRLPIFPTSPPVGEEEDPTARCFSKDVFSSRRNNNDHNLLRLRIYRPNSVPAEKSKSKLPVLVFFHGGGFICFSADTEGYHMNAEEMACRVPAIVVSVDYRLAPENPLPAAYDDAVAALEWVRDESRCNEPWIRDHGDMSRCFLIGSSAGGNVAYRTALRTSKMDLGPVRIEGLILVQPFFGGVGRTESEVRLARDKILPSPVTDMMWELAFPSGSDRDHEFCNPMTRTPPSEEQGKLPRILVTGDSGDPLIDRQRAFVKMMEEKGVVKVVGPFTEGGRHGAEFFDVGAMEDLAMDVKCFVSSGFF</sequence>
<dbReference type="EMBL" id="JAINDJ010000003">
    <property type="protein sequence ID" value="KAG9451822.1"/>
    <property type="molecule type" value="Genomic_DNA"/>
</dbReference>
<dbReference type="InterPro" id="IPR013094">
    <property type="entry name" value="AB_hydrolase_3"/>
</dbReference>
<reference evidence="2 3" key="1">
    <citation type="submission" date="2021-07" db="EMBL/GenBank/DDBJ databases">
        <title>The Aristolochia fimbriata genome: insights into angiosperm evolution, floral development and chemical biosynthesis.</title>
        <authorList>
            <person name="Jiao Y."/>
        </authorList>
    </citation>
    <scope>NUCLEOTIDE SEQUENCE [LARGE SCALE GENOMIC DNA]</scope>
    <source>
        <strain evidence="2">IBCAS-2021</strain>
        <tissue evidence="2">Leaf</tissue>
    </source>
</reference>
<dbReference type="GO" id="GO:0016787">
    <property type="term" value="F:hydrolase activity"/>
    <property type="evidence" value="ECO:0007669"/>
    <property type="project" value="InterPro"/>
</dbReference>
<dbReference type="SUPFAM" id="SSF53474">
    <property type="entry name" value="alpha/beta-Hydrolases"/>
    <property type="match status" value="1"/>
</dbReference>